<dbReference type="GO" id="GO:0008081">
    <property type="term" value="F:phosphoric diester hydrolase activity"/>
    <property type="evidence" value="ECO:0007669"/>
    <property type="project" value="InterPro"/>
</dbReference>
<accession>A0A7W4UYD6</accession>
<feature type="domain" description="GP-PDE" evidence="1">
    <location>
        <begin position="69"/>
        <end position="299"/>
    </location>
</feature>
<dbReference type="InterPro" id="IPR030395">
    <property type="entry name" value="GP_PDE_dom"/>
</dbReference>
<dbReference type="Proteomes" id="UP000538196">
    <property type="component" value="Unassembled WGS sequence"/>
</dbReference>
<name>A0A7W4UYD6_LEIAQ</name>
<protein>
    <submittedName>
        <fullName evidence="2">Glycerophosphoryl diester phosphodiesterase</fullName>
    </submittedName>
</protein>
<dbReference type="PROSITE" id="PS51704">
    <property type="entry name" value="GP_PDE"/>
    <property type="match status" value="1"/>
</dbReference>
<dbReference type="Gene3D" id="2.60.120.560">
    <property type="entry name" value="Exo-inulinase, domain 1"/>
    <property type="match status" value="1"/>
</dbReference>
<comment type="caution">
    <text evidence="2">The sequence shown here is derived from an EMBL/GenBank/DDBJ whole genome shotgun (WGS) entry which is preliminary data.</text>
</comment>
<dbReference type="Gene3D" id="3.20.20.190">
    <property type="entry name" value="Phosphatidylinositol (PI) phosphodiesterase"/>
    <property type="match status" value="1"/>
</dbReference>
<dbReference type="InterPro" id="IPR017946">
    <property type="entry name" value="PLC-like_Pdiesterase_TIM-brl"/>
</dbReference>
<evidence type="ECO:0000313" key="2">
    <source>
        <dbReference type="EMBL" id="MBB2968564.1"/>
    </source>
</evidence>
<proteinExistence type="predicted"/>
<dbReference type="PROSITE" id="PS51318">
    <property type="entry name" value="TAT"/>
    <property type="match status" value="1"/>
</dbReference>
<evidence type="ECO:0000259" key="1">
    <source>
        <dbReference type="PROSITE" id="PS51704"/>
    </source>
</evidence>
<dbReference type="SUPFAM" id="SSF51695">
    <property type="entry name" value="PLC-like phosphodiesterases"/>
    <property type="match status" value="1"/>
</dbReference>
<dbReference type="InterPro" id="IPR006311">
    <property type="entry name" value="TAT_signal"/>
</dbReference>
<dbReference type="PANTHER" id="PTHR46211:SF14">
    <property type="entry name" value="GLYCEROPHOSPHODIESTER PHOSPHODIESTERASE"/>
    <property type="match status" value="1"/>
</dbReference>
<dbReference type="PROSITE" id="PS51257">
    <property type="entry name" value="PROKAR_LIPOPROTEIN"/>
    <property type="match status" value="1"/>
</dbReference>
<dbReference type="Pfam" id="PF03009">
    <property type="entry name" value="GDPD"/>
    <property type="match status" value="1"/>
</dbReference>
<gene>
    <name evidence="2" type="ORF">FHX33_003340</name>
</gene>
<organism evidence="2 3">
    <name type="scientific">Leifsonia aquatica</name>
    <name type="common">Corynebacterium aquaticum</name>
    <dbReference type="NCBI Taxonomy" id="144185"/>
    <lineage>
        <taxon>Bacteria</taxon>
        <taxon>Bacillati</taxon>
        <taxon>Actinomycetota</taxon>
        <taxon>Actinomycetes</taxon>
        <taxon>Micrococcales</taxon>
        <taxon>Microbacteriaceae</taxon>
        <taxon>Leifsonia</taxon>
    </lineage>
</organism>
<dbReference type="AlphaFoldDB" id="A0A7W4UYD6"/>
<dbReference type="GO" id="GO:0006629">
    <property type="term" value="P:lipid metabolic process"/>
    <property type="evidence" value="ECO:0007669"/>
    <property type="project" value="InterPro"/>
</dbReference>
<evidence type="ECO:0000313" key="3">
    <source>
        <dbReference type="Proteomes" id="UP000538196"/>
    </source>
</evidence>
<keyword evidence="3" id="KW-1185">Reference proteome</keyword>
<dbReference type="PANTHER" id="PTHR46211">
    <property type="entry name" value="GLYCEROPHOSPHORYL DIESTER PHOSPHODIESTERASE"/>
    <property type="match status" value="1"/>
</dbReference>
<reference evidence="2 3" key="1">
    <citation type="submission" date="2020-08" db="EMBL/GenBank/DDBJ databases">
        <title>Sequencing the genomes of 1000 actinobacteria strains.</title>
        <authorList>
            <person name="Klenk H.-P."/>
        </authorList>
    </citation>
    <scope>NUCLEOTIDE SEQUENCE [LARGE SCALE GENOMIC DNA]</scope>
    <source>
        <strain evidence="2 3">DSM 20146</strain>
    </source>
</reference>
<sequence>MKTGGRPPAATTPRALSRRDFLVLGGSVLLLAGCTSAPPGRATTAAPSFTPTPSTDAVHTVATLTATTPFYIAHRGSGDNWPEHTMEAYAGSIAAGVQAIEVSVNATKDGVLICHHDTDMAHTSGANVKIADATWAQLQALHIDASRWLGPAARPQPIPELKDVLDRFARTHVIFIEDKQGTNTAAMLDLMDTYPESKAHFVWKQWAGAAQVKAARERGYATWGYFSPELIPNAADIAADFDYLGAMHTFSDDEIAAIVAAGKPVIVWEVHYRSTVDRLKRLGVVGMMTSNIPYVTHLAAPAKSDAFGTGLRAAGDLPWTVDEGWGAQPAISERGATVTLADDAAQSYLMGSMAGEKAGPATIEAELQWGAGTEGGAGIAFGQKDDDVYRLGVPGPTGGYHALLHADGRLEIVKRAVGESDGTAIASVATTPPSVGEWVALRVVVSATGVAVTRDRKKQWTAAAADTDYSGPYFWLCKERGAGSVAYRRLTRA</sequence>
<dbReference type="RefSeq" id="WP_021764879.1">
    <property type="nucleotide sequence ID" value="NZ_JACHVP010000004.1"/>
</dbReference>
<dbReference type="EMBL" id="JACHVP010000004">
    <property type="protein sequence ID" value="MBB2968564.1"/>
    <property type="molecule type" value="Genomic_DNA"/>
</dbReference>